<evidence type="ECO:0000313" key="2">
    <source>
        <dbReference type="Proteomes" id="UP000198648"/>
    </source>
</evidence>
<protein>
    <submittedName>
        <fullName evidence="1">tRNA-(Ms[2]io[6]A)-hydroxylase</fullName>
    </submittedName>
</protein>
<dbReference type="InterPro" id="IPR012347">
    <property type="entry name" value="Ferritin-like"/>
</dbReference>
<dbReference type="InterPro" id="IPR009078">
    <property type="entry name" value="Ferritin-like_SF"/>
</dbReference>
<evidence type="ECO:0000313" key="1">
    <source>
        <dbReference type="EMBL" id="SEQ03708.1"/>
    </source>
</evidence>
<dbReference type="InterPro" id="IPR010386">
    <property type="entry name" value="tRNA-Hydrxlase_MiaE"/>
</dbReference>
<dbReference type="GO" id="GO:0006400">
    <property type="term" value="P:tRNA modification"/>
    <property type="evidence" value="ECO:0007669"/>
    <property type="project" value="InterPro"/>
</dbReference>
<dbReference type="SUPFAM" id="SSF47240">
    <property type="entry name" value="Ferritin-like"/>
    <property type="match status" value="1"/>
</dbReference>
<dbReference type="PANTHER" id="PTHR42637:SF1">
    <property type="entry name" value="TRNA 2-(METHYLSULFANYL)-N(6)-ISOPENTENYLADENOSINE(37) HYDROXYLASE"/>
    <property type="match status" value="1"/>
</dbReference>
<dbReference type="PANTHER" id="PTHR42637">
    <property type="entry name" value="TRNA-(MS[2]IO[6]A)-HYDROXYLASE"/>
    <property type="match status" value="1"/>
</dbReference>
<dbReference type="EMBL" id="FOEI01000005">
    <property type="protein sequence ID" value="SEQ03708.1"/>
    <property type="molecule type" value="Genomic_DNA"/>
</dbReference>
<accession>A0A1H9CSZ7</accession>
<name>A0A1H9CSZ7_9FLAO</name>
<dbReference type="GO" id="GO:0045301">
    <property type="term" value="F:tRNA 2-(methylsulfanyl)-N(6)-isopentenyladenosine(37) hydroxylase activity"/>
    <property type="evidence" value="ECO:0007669"/>
    <property type="project" value="InterPro"/>
</dbReference>
<gene>
    <name evidence="1" type="ORF">SAMN05444005_10536</name>
</gene>
<keyword evidence="2" id="KW-1185">Reference proteome</keyword>
<proteinExistence type="predicted"/>
<dbReference type="Proteomes" id="UP000198648">
    <property type="component" value="Unassembled WGS sequence"/>
</dbReference>
<dbReference type="PIRSF" id="PIRSF020736">
    <property type="entry name" value="MiaE"/>
    <property type="match status" value="1"/>
</dbReference>
<dbReference type="Pfam" id="PF06175">
    <property type="entry name" value="MiaE"/>
    <property type="match status" value="1"/>
</dbReference>
<dbReference type="AlphaFoldDB" id="A0A1H9CSZ7"/>
<dbReference type="Gene3D" id="1.20.1260.10">
    <property type="match status" value="1"/>
</dbReference>
<sequence length="197" mass="23043">MSILRLQLPTDPRWANIVEENLEDILSDHAWCEQKAATNAIMLIINNAEKEDLVTEMTAISIEEMQHFQMVHHIIKERGYEFLRERKDDYVNELAKFMKKSSDGSRECGLIERLLFAAMIEARSCERFKVLSENLKDEELAKFYRDLMESEAAHYTTFINLARKYAETIDVEKRWKAWLEYEASVIAKYGEGTTVHG</sequence>
<dbReference type="CDD" id="cd07910">
    <property type="entry name" value="MiaE"/>
    <property type="match status" value="1"/>
</dbReference>
<organism evidence="1 2">
    <name type="scientific">Flavobacterium urocaniciphilum</name>
    <dbReference type="NCBI Taxonomy" id="1299341"/>
    <lineage>
        <taxon>Bacteria</taxon>
        <taxon>Pseudomonadati</taxon>
        <taxon>Bacteroidota</taxon>
        <taxon>Flavobacteriia</taxon>
        <taxon>Flavobacteriales</taxon>
        <taxon>Flavobacteriaceae</taxon>
        <taxon>Flavobacterium</taxon>
    </lineage>
</organism>
<reference evidence="1 2" key="1">
    <citation type="submission" date="2016-10" db="EMBL/GenBank/DDBJ databases">
        <authorList>
            <person name="de Groot N.N."/>
        </authorList>
    </citation>
    <scope>NUCLEOTIDE SEQUENCE [LARGE SCALE GENOMIC DNA]</scope>
    <source>
        <strain evidence="1 2">DSM 27078</strain>
    </source>
</reference>